<dbReference type="Pfam" id="PF08617">
    <property type="entry name" value="CGI-121"/>
    <property type="match status" value="1"/>
</dbReference>
<protein>
    <submittedName>
        <fullName evidence="2">Uncharacterized protein</fullName>
    </submittedName>
</protein>
<dbReference type="PIRSF" id="PIRSF022062">
    <property type="entry name" value="UCP022062"/>
    <property type="match status" value="1"/>
</dbReference>
<accession>A0A7J3M312</accession>
<sequence length="141" mass="15974">MRVVYGTTPTNTGKFACFIDPRFVVSLEVVEFAVKKALKNWNSGNRISKSLAIEILLYFSATRQIEIAKKVTASKKAVAVVIDEEEFSKLGFVEEDFKAEYDLKAVMELYEITEDELRIVGIEKLPLLVKERIALFSVFGE</sequence>
<dbReference type="AlphaFoldDB" id="A0A7J3M312"/>
<dbReference type="SUPFAM" id="SSF143870">
    <property type="entry name" value="PF0523-like"/>
    <property type="match status" value="1"/>
</dbReference>
<evidence type="ECO:0000313" key="2">
    <source>
        <dbReference type="EMBL" id="HGT82755.1"/>
    </source>
</evidence>
<gene>
    <name evidence="2" type="ORF">ENT52_03415</name>
</gene>
<proteinExistence type="inferred from homology"/>
<reference evidence="2" key="1">
    <citation type="journal article" date="2020" name="mSystems">
        <title>Genome- and Community-Level Interaction Insights into Carbon Utilization and Element Cycling Functions of Hydrothermarchaeota in Hydrothermal Sediment.</title>
        <authorList>
            <person name="Zhou Z."/>
            <person name="Liu Y."/>
            <person name="Xu W."/>
            <person name="Pan J."/>
            <person name="Luo Z.H."/>
            <person name="Li M."/>
        </authorList>
    </citation>
    <scope>NUCLEOTIDE SEQUENCE [LARGE SCALE GENOMIC DNA]</scope>
    <source>
        <strain evidence="2">SpSt-587</strain>
    </source>
</reference>
<comment type="similarity">
    <text evidence="1">Belongs to the CGI121/TPRKB family.</text>
</comment>
<name>A0A7J3M312_ARCFL</name>
<comment type="caution">
    <text evidence="2">The sequence shown here is derived from an EMBL/GenBank/DDBJ whole genome shotgun (WGS) entry which is preliminary data.</text>
</comment>
<dbReference type="NCBIfam" id="NF011465">
    <property type="entry name" value="PRK14886.1-1"/>
    <property type="match status" value="1"/>
</dbReference>
<dbReference type="EMBL" id="DSYZ01000075">
    <property type="protein sequence ID" value="HGT82755.1"/>
    <property type="molecule type" value="Genomic_DNA"/>
</dbReference>
<dbReference type="InterPro" id="IPR036504">
    <property type="entry name" value="CGI121/TPRKB_sf"/>
</dbReference>
<dbReference type="Gene3D" id="3.30.2380.10">
    <property type="entry name" value="CGI121/TPRKB"/>
    <property type="match status" value="1"/>
</dbReference>
<organism evidence="2">
    <name type="scientific">Archaeoglobus fulgidus</name>
    <dbReference type="NCBI Taxonomy" id="2234"/>
    <lineage>
        <taxon>Archaea</taxon>
        <taxon>Methanobacteriati</taxon>
        <taxon>Methanobacteriota</taxon>
        <taxon>Archaeoglobi</taxon>
        <taxon>Archaeoglobales</taxon>
        <taxon>Archaeoglobaceae</taxon>
        <taxon>Archaeoglobus</taxon>
    </lineage>
</organism>
<dbReference type="InterPro" id="IPR016799">
    <property type="entry name" value="UCP022062"/>
</dbReference>
<evidence type="ECO:0000256" key="1">
    <source>
        <dbReference type="ARBA" id="ARBA00005546"/>
    </source>
</evidence>
<dbReference type="InterPro" id="IPR013926">
    <property type="entry name" value="CGI121/TPRKB"/>
</dbReference>